<feature type="compositionally biased region" description="Polar residues" evidence="11">
    <location>
        <begin position="1"/>
        <end position="12"/>
    </location>
</feature>
<dbReference type="GO" id="GO:0004222">
    <property type="term" value="F:metalloendopeptidase activity"/>
    <property type="evidence" value="ECO:0007669"/>
    <property type="project" value="InterPro"/>
</dbReference>
<dbReference type="Pfam" id="PF02517">
    <property type="entry name" value="Rce1-like"/>
    <property type="match status" value="1"/>
</dbReference>
<dbReference type="EC" id="3.4.26.1" evidence="10"/>
<keyword evidence="6" id="KW-0256">Endoplasmic reticulum</keyword>
<proteinExistence type="inferred from homology"/>
<gene>
    <name evidence="14" type="ORF">B0J15DRAFT_582086</name>
</gene>
<feature type="transmembrane region" description="Helical" evidence="12">
    <location>
        <begin position="306"/>
        <end position="324"/>
    </location>
</feature>
<accession>A0A9P9KEU7</accession>
<protein>
    <recommendedName>
        <fullName evidence="10">intramembrane prenyl-peptidase Rce1</fullName>
        <ecNumber evidence="10">3.4.26.1</ecNumber>
    </recommendedName>
</protein>
<keyword evidence="8 12" id="KW-0472">Membrane</keyword>
<reference evidence="14" key="1">
    <citation type="journal article" date="2021" name="Nat. Commun.">
        <title>Genetic determinants of endophytism in the Arabidopsis root mycobiome.</title>
        <authorList>
            <person name="Mesny F."/>
            <person name="Miyauchi S."/>
            <person name="Thiergart T."/>
            <person name="Pickel B."/>
            <person name="Atanasova L."/>
            <person name="Karlsson M."/>
            <person name="Huettel B."/>
            <person name="Barry K.W."/>
            <person name="Haridas S."/>
            <person name="Chen C."/>
            <person name="Bauer D."/>
            <person name="Andreopoulos W."/>
            <person name="Pangilinan J."/>
            <person name="LaButti K."/>
            <person name="Riley R."/>
            <person name="Lipzen A."/>
            <person name="Clum A."/>
            <person name="Drula E."/>
            <person name="Henrissat B."/>
            <person name="Kohler A."/>
            <person name="Grigoriev I.V."/>
            <person name="Martin F.M."/>
            <person name="Hacquard S."/>
        </authorList>
    </citation>
    <scope>NUCLEOTIDE SEQUENCE</scope>
    <source>
        <strain evidence="14">FSSC 5 MPI-SDFR-AT-0091</strain>
    </source>
</reference>
<evidence type="ECO:0000256" key="2">
    <source>
        <dbReference type="ARBA" id="ARBA00006897"/>
    </source>
</evidence>
<organism evidence="14 15">
    <name type="scientific">Fusarium solani</name>
    <name type="common">Filamentous fungus</name>
    <dbReference type="NCBI Taxonomy" id="169388"/>
    <lineage>
        <taxon>Eukaryota</taxon>
        <taxon>Fungi</taxon>
        <taxon>Dikarya</taxon>
        <taxon>Ascomycota</taxon>
        <taxon>Pezizomycotina</taxon>
        <taxon>Sordariomycetes</taxon>
        <taxon>Hypocreomycetidae</taxon>
        <taxon>Hypocreales</taxon>
        <taxon>Nectriaceae</taxon>
        <taxon>Fusarium</taxon>
        <taxon>Fusarium solani species complex</taxon>
    </lineage>
</organism>
<dbReference type="Proteomes" id="UP000736672">
    <property type="component" value="Unassembled WGS sequence"/>
</dbReference>
<comment type="subcellular location">
    <subcellularLocation>
        <location evidence="1">Endoplasmic reticulum membrane</location>
        <topology evidence="1">Multi-pass membrane protein</topology>
    </subcellularLocation>
</comment>
<feature type="transmembrane region" description="Helical" evidence="12">
    <location>
        <begin position="77"/>
        <end position="103"/>
    </location>
</feature>
<name>A0A9P9KEU7_FUSSL</name>
<evidence type="ECO:0000256" key="1">
    <source>
        <dbReference type="ARBA" id="ARBA00004477"/>
    </source>
</evidence>
<feature type="transmembrane region" description="Helical" evidence="12">
    <location>
        <begin position="267"/>
        <end position="286"/>
    </location>
</feature>
<feature type="domain" description="CAAX prenyl protease 2/Lysostaphin resistance protein A-like" evidence="13">
    <location>
        <begin position="177"/>
        <end position="280"/>
    </location>
</feature>
<evidence type="ECO:0000313" key="15">
    <source>
        <dbReference type="Proteomes" id="UP000736672"/>
    </source>
</evidence>
<dbReference type="PANTHER" id="PTHR13046">
    <property type="entry name" value="PROTEASE U48 CAAX PRENYL PROTEASE RCE1"/>
    <property type="match status" value="1"/>
</dbReference>
<evidence type="ECO:0000256" key="10">
    <source>
        <dbReference type="ARBA" id="ARBA00049729"/>
    </source>
</evidence>
<evidence type="ECO:0000256" key="4">
    <source>
        <dbReference type="ARBA" id="ARBA00022692"/>
    </source>
</evidence>
<keyword evidence="15" id="KW-1185">Reference proteome</keyword>
<comment type="catalytic activity">
    <reaction evidence="9">
        <text>Hydrolyzes the peptide bond -P2-(S-farnesyl or geranylgeranyl)C-P1'-P2'-P3'-COOH where P1' and P2' are amino acids with aliphatic sidechains and P3' is any C-terminal residue.</text>
        <dbReference type="EC" id="3.4.26.1"/>
    </reaction>
</comment>
<comment type="similarity">
    <text evidence="2">Belongs to the peptidase U48 family.</text>
</comment>
<keyword evidence="3" id="KW-0645">Protease</keyword>
<feature type="transmembrane region" description="Helical" evidence="12">
    <location>
        <begin position="197"/>
        <end position="219"/>
    </location>
</feature>
<feature type="transmembrane region" description="Helical" evidence="12">
    <location>
        <begin position="123"/>
        <end position="145"/>
    </location>
</feature>
<dbReference type="EMBL" id="JAGTJS010000008">
    <property type="protein sequence ID" value="KAH7260037.1"/>
    <property type="molecule type" value="Genomic_DNA"/>
</dbReference>
<evidence type="ECO:0000256" key="5">
    <source>
        <dbReference type="ARBA" id="ARBA00022801"/>
    </source>
</evidence>
<dbReference type="GO" id="GO:0071586">
    <property type="term" value="P:CAAX-box protein processing"/>
    <property type="evidence" value="ECO:0007669"/>
    <property type="project" value="InterPro"/>
</dbReference>
<keyword evidence="4 12" id="KW-0812">Transmembrane</keyword>
<evidence type="ECO:0000256" key="3">
    <source>
        <dbReference type="ARBA" id="ARBA00022670"/>
    </source>
</evidence>
<dbReference type="GO" id="GO:0005789">
    <property type="term" value="C:endoplasmic reticulum membrane"/>
    <property type="evidence" value="ECO:0007669"/>
    <property type="project" value="UniProtKB-SubCell"/>
</dbReference>
<evidence type="ECO:0000256" key="11">
    <source>
        <dbReference type="SAM" id="MobiDB-lite"/>
    </source>
</evidence>
<dbReference type="PANTHER" id="PTHR13046:SF0">
    <property type="entry name" value="CAAX PRENYL PROTEASE 2"/>
    <property type="match status" value="1"/>
</dbReference>
<evidence type="ECO:0000313" key="14">
    <source>
        <dbReference type="EMBL" id="KAH7260037.1"/>
    </source>
</evidence>
<evidence type="ECO:0000259" key="13">
    <source>
        <dbReference type="Pfam" id="PF02517"/>
    </source>
</evidence>
<evidence type="ECO:0000256" key="6">
    <source>
        <dbReference type="ARBA" id="ARBA00022824"/>
    </source>
</evidence>
<sequence>MDGSNSEDNGIQPSCGWPSSPEHPMSTSISAGFAPPHAVALLVVYCLVYVIPLYFSAATRPSPTRSRDAPEAIRARIFVVSLSTAICSLVTLYLLSSHAAIAIPNPLHFMGYWPVGLVDAARALWLTALLFAGPLYESLIVDGAARQWLHLQPLRDLWTDWPTWRNMVAPAFSVSILIYRKGPITEECLFRSAGVPLLLRSGASLTGTIFLSPLIFGLAHLHHFYEFRITHPHTPLPVAILRSLFQLTYTTLFGAYATFLFLRTGSLLAVVLIHAFCNCMGLPRFWGQVDPYWLAEDDPARKRYTAVYYVLLVAGLVAWLQNLYSLTETPMALAEF</sequence>
<dbReference type="InterPro" id="IPR003675">
    <property type="entry name" value="Rce1/LyrA-like_dom"/>
</dbReference>
<feature type="region of interest" description="Disordered" evidence="11">
    <location>
        <begin position="1"/>
        <end position="22"/>
    </location>
</feature>
<comment type="caution">
    <text evidence="14">The sequence shown here is derived from an EMBL/GenBank/DDBJ whole genome shotgun (WGS) entry which is preliminary data.</text>
</comment>
<dbReference type="OrthoDB" id="271604at2759"/>
<evidence type="ECO:0000256" key="12">
    <source>
        <dbReference type="SAM" id="Phobius"/>
    </source>
</evidence>
<evidence type="ECO:0000256" key="8">
    <source>
        <dbReference type="ARBA" id="ARBA00023136"/>
    </source>
</evidence>
<feature type="transmembrane region" description="Helical" evidence="12">
    <location>
        <begin position="38"/>
        <end position="57"/>
    </location>
</feature>
<evidence type="ECO:0000256" key="9">
    <source>
        <dbReference type="ARBA" id="ARBA00047280"/>
    </source>
</evidence>
<keyword evidence="5" id="KW-0378">Hydrolase</keyword>
<feature type="transmembrane region" description="Helical" evidence="12">
    <location>
        <begin position="239"/>
        <end position="262"/>
    </location>
</feature>
<evidence type="ECO:0000256" key="7">
    <source>
        <dbReference type="ARBA" id="ARBA00022989"/>
    </source>
</evidence>
<dbReference type="InterPro" id="IPR039731">
    <property type="entry name" value="Rce1"/>
</dbReference>
<keyword evidence="7 12" id="KW-1133">Transmembrane helix</keyword>
<dbReference type="AlphaFoldDB" id="A0A9P9KEU7"/>